<dbReference type="GO" id="GO:0006310">
    <property type="term" value="P:DNA recombination"/>
    <property type="evidence" value="ECO:0007669"/>
    <property type="project" value="TreeGrafter"/>
</dbReference>
<dbReference type="InterPro" id="IPR049035">
    <property type="entry name" value="ADDB_N"/>
</dbReference>
<dbReference type="AlphaFoldDB" id="S0EYK5"/>
<keyword evidence="1" id="KW-0540">Nuclease</keyword>
<evidence type="ECO:0000256" key="4">
    <source>
        <dbReference type="ARBA" id="ARBA00022801"/>
    </source>
</evidence>
<evidence type="ECO:0000313" key="12">
    <source>
        <dbReference type="Proteomes" id="UP000014227"/>
    </source>
</evidence>
<organism evidence="11 12">
    <name type="scientific">Chthonomonas calidirosea (strain DSM 23976 / ICMP 18418 / T49)</name>
    <dbReference type="NCBI Taxonomy" id="1303518"/>
    <lineage>
        <taxon>Bacteria</taxon>
        <taxon>Bacillati</taxon>
        <taxon>Armatimonadota</taxon>
        <taxon>Chthonomonadia</taxon>
        <taxon>Chthonomonadales</taxon>
        <taxon>Chthonomonadaceae</taxon>
        <taxon>Chthonomonas</taxon>
    </lineage>
</organism>
<evidence type="ECO:0000256" key="1">
    <source>
        <dbReference type="ARBA" id="ARBA00022722"/>
    </source>
</evidence>
<evidence type="ECO:0000256" key="7">
    <source>
        <dbReference type="ARBA" id="ARBA00022840"/>
    </source>
</evidence>
<dbReference type="Pfam" id="PF21445">
    <property type="entry name" value="ADDB_N"/>
    <property type="match status" value="1"/>
</dbReference>
<feature type="domain" description="UvrD-like helicase C-terminal" evidence="10">
    <location>
        <begin position="268"/>
        <end position="536"/>
    </location>
</feature>
<name>S0EYK5_CHTCT</name>
<dbReference type="InParanoid" id="S0EYK5"/>
<dbReference type="Proteomes" id="UP000014227">
    <property type="component" value="Chromosome I"/>
</dbReference>
<keyword evidence="9" id="KW-0234">DNA repair</keyword>
<evidence type="ECO:0000256" key="2">
    <source>
        <dbReference type="ARBA" id="ARBA00022741"/>
    </source>
</evidence>
<dbReference type="Gene3D" id="3.40.50.300">
    <property type="entry name" value="P-loop containing nucleotide triphosphate hydrolases"/>
    <property type="match status" value="3"/>
</dbReference>
<accession>S0EYK5</accession>
<dbReference type="PANTHER" id="PTHR30591:SF1">
    <property type="entry name" value="RECBCD ENZYME SUBUNIT RECC"/>
    <property type="match status" value="1"/>
</dbReference>
<evidence type="ECO:0000259" key="10">
    <source>
        <dbReference type="PROSITE" id="PS51217"/>
    </source>
</evidence>
<dbReference type="GO" id="GO:0004527">
    <property type="term" value="F:exonuclease activity"/>
    <property type="evidence" value="ECO:0007669"/>
    <property type="project" value="UniProtKB-KW"/>
</dbReference>
<keyword evidence="5 11" id="KW-0347">Helicase</keyword>
<evidence type="ECO:0000256" key="5">
    <source>
        <dbReference type="ARBA" id="ARBA00022806"/>
    </source>
</evidence>
<dbReference type="OrthoDB" id="5487982at2"/>
<dbReference type="HOGENOM" id="CLU_010384_0_0_0"/>
<evidence type="ECO:0000256" key="8">
    <source>
        <dbReference type="ARBA" id="ARBA00023125"/>
    </source>
</evidence>
<sequence length="1068" mass="121815">MTERSSRRPSLELVLGPAGAGKTLYAVRRYRSEPARTLFITATQVQADRALMLLEAKASPNTVMSLQEFIGRLMEGSGVEMVGRSFQRLLLQDIIERWLYQDDYLAPMRFYDGFLSAMLEQIREWKLSGLSPEDIQAMGPMAVEETGNPREADKFLELARLYGAYERFLKQHRRQDAEGMLLLAKERLQAGPVRWLESFDTLILDGFYSLYPAQSTLLTMLAERFTQMQFLVTLLYDPERPLLFASAEPTIRRLKADFQCRETFLNMAQPPLSVADVLALCLFHETRSKPLADANLEPILLFDAPDVYMEAEMVARAFQNLHDTGKYQWSDFAVVVRNVQAYAPTLVSVFERYGVPIGTFGGEPVAENPLIRSLITFLDIVRHDWPRDAVLTFFKSSYTQPSYEDVERLRLLANEKGIRQGKEEWAALLPDLAPSSAQLLDTMLNRSERLLQAQSVQHLAEEIEILFEDFGLKEAIELGEPLQQRRDQEACRVAMETLYSMADMMYLTDREQMPFGDFVERLISAWHNSTVVVGLGEDQVWISEPYDIHQRRPRVVAVMGLLERLFPRRLTENPFLPDAVRRRLYEQTGLYLAPREARVNEERLLFYLAVTAPSERLILSYPRSSGEADTLPSFYLEEVKQALESRPELLHVISRRLADVAPRSEDAGSWRERLLNLCVPLFDPAVSEERRAEVQTVVKRLCAENLSAVELLHAVAESRFLPPLPRVEEETTRTWIREKTRRCSLAELEVYALCPFRHFLQYRLQLRVNIQTSFAMLQAKLLRDVLYRAFSELSVADGQPLEEALLEKALKAELQNLVADISPHRKRLLWQGLMRLLKAIADKEQFYSRCLPLQPLYFRLAFGVPHANSAMYDPNSSAQPLIIPDPQGGEPLALYGVVDRIDREANGDFVFLMDYTTAPPPSLSDITSGKAIRWPLMMLALERLFGMKVGGLCIDFAAQNARTRLFRTSRVAFQRFKLIPEREKGDQVQPLNDEQYKAMQQAAIESAIHHANAMRQGYVAARPGTHCRFCPYSDICRTTPQGHDGEPLYRLAGASRADDGSTGEMDSA</sequence>
<evidence type="ECO:0000256" key="6">
    <source>
        <dbReference type="ARBA" id="ARBA00022839"/>
    </source>
</evidence>
<evidence type="ECO:0000256" key="3">
    <source>
        <dbReference type="ARBA" id="ARBA00022763"/>
    </source>
</evidence>
<evidence type="ECO:0000256" key="9">
    <source>
        <dbReference type="ARBA" id="ARBA00023204"/>
    </source>
</evidence>
<evidence type="ECO:0000313" key="11">
    <source>
        <dbReference type="EMBL" id="CCW34988.1"/>
    </source>
</evidence>
<dbReference type="PANTHER" id="PTHR30591">
    <property type="entry name" value="RECBCD ENZYME SUBUNIT RECC"/>
    <property type="match status" value="1"/>
</dbReference>
<dbReference type="SUPFAM" id="SSF52540">
    <property type="entry name" value="P-loop containing nucleoside triphosphate hydrolases"/>
    <property type="match status" value="2"/>
</dbReference>
<dbReference type="KEGG" id="ccz:CCALI_01169"/>
<dbReference type="PROSITE" id="PS51217">
    <property type="entry name" value="UVRD_HELICASE_CTER"/>
    <property type="match status" value="1"/>
</dbReference>
<dbReference type="GO" id="GO:0006281">
    <property type="term" value="P:DNA repair"/>
    <property type="evidence" value="ECO:0007669"/>
    <property type="project" value="UniProtKB-KW"/>
</dbReference>
<keyword evidence="12" id="KW-1185">Reference proteome</keyword>
<keyword evidence="8" id="KW-0238">DNA-binding</keyword>
<dbReference type="FunCoup" id="S0EYK5">
    <property type="interactions" value="3"/>
</dbReference>
<dbReference type="STRING" id="454171.CP488_02928"/>
<dbReference type="InterPro" id="IPR038726">
    <property type="entry name" value="PDDEXK_AddAB-type"/>
</dbReference>
<gene>
    <name evidence="11" type="ORF">CCALI_01169</name>
</gene>
<dbReference type="EMBL" id="HF951689">
    <property type="protein sequence ID" value="CCW34988.1"/>
    <property type="molecule type" value="Genomic_DNA"/>
</dbReference>
<keyword evidence="6" id="KW-0269">Exonuclease</keyword>
<dbReference type="InterPro" id="IPR014017">
    <property type="entry name" value="DNA_helicase_UvrD-like_C"/>
</dbReference>
<protein>
    <submittedName>
        <fullName evidence="11">DNA helicase/exodeoxyribonuclease V, subunit B</fullName>
    </submittedName>
</protein>
<dbReference type="PATRIC" id="fig|1303518.3.peg.1191"/>
<keyword evidence="7" id="KW-0067">ATP-binding</keyword>
<dbReference type="Pfam" id="PF12705">
    <property type="entry name" value="PDDEXK_1"/>
    <property type="match status" value="1"/>
</dbReference>
<dbReference type="InterPro" id="IPR027417">
    <property type="entry name" value="P-loop_NTPase"/>
</dbReference>
<dbReference type="GO" id="GO:0004386">
    <property type="term" value="F:helicase activity"/>
    <property type="evidence" value="ECO:0007669"/>
    <property type="project" value="UniProtKB-KW"/>
</dbReference>
<reference evidence="12" key="1">
    <citation type="submission" date="2013-03" db="EMBL/GenBank/DDBJ databases">
        <title>Genome sequence of Chthonomonas calidirosea, the first sequenced genome from the Armatimonadetes phylum (formally candidate division OP10).</title>
        <authorList>
            <person name="Lee K.C.Y."/>
            <person name="Morgan X.C."/>
            <person name="Dunfield P.F."/>
            <person name="Tamas I."/>
            <person name="Houghton K.M."/>
            <person name="Vyssotski M."/>
            <person name="Ryan J.L.J."/>
            <person name="Lagutin K."/>
            <person name="McDonald I.R."/>
            <person name="Stott M.B."/>
        </authorList>
    </citation>
    <scope>NUCLEOTIDE SEQUENCE [LARGE SCALE GENOMIC DNA]</scope>
    <source>
        <strain evidence="12">DSM 23976 / ICMP 18418 / T49</strain>
    </source>
</reference>
<dbReference type="GO" id="GO:0005524">
    <property type="term" value="F:ATP binding"/>
    <property type="evidence" value="ECO:0007669"/>
    <property type="project" value="UniProtKB-KW"/>
</dbReference>
<keyword evidence="3" id="KW-0227">DNA damage</keyword>
<proteinExistence type="predicted"/>
<keyword evidence="2" id="KW-0547">Nucleotide-binding</keyword>
<dbReference type="eggNOG" id="COG3857">
    <property type="taxonomic scope" value="Bacteria"/>
</dbReference>
<dbReference type="RefSeq" id="WP_016482533.1">
    <property type="nucleotide sequence ID" value="NC_021487.1"/>
</dbReference>
<dbReference type="GO" id="GO:0003677">
    <property type="term" value="F:DNA binding"/>
    <property type="evidence" value="ECO:0007669"/>
    <property type="project" value="UniProtKB-KW"/>
</dbReference>
<keyword evidence="4" id="KW-0378">Hydrolase</keyword>